<organism evidence="2 3">
    <name type="scientific">Clostridium butyricum</name>
    <dbReference type="NCBI Taxonomy" id="1492"/>
    <lineage>
        <taxon>Bacteria</taxon>
        <taxon>Bacillati</taxon>
        <taxon>Bacillota</taxon>
        <taxon>Clostridia</taxon>
        <taxon>Eubacteriales</taxon>
        <taxon>Clostridiaceae</taxon>
        <taxon>Clostridium</taxon>
    </lineage>
</organism>
<evidence type="ECO:0000259" key="1">
    <source>
        <dbReference type="Pfam" id="PF14096"/>
    </source>
</evidence>
<proteinExistence type="predicted"/>
<dbReference type="GeneID" id="92944828"/>
<evidence type="ECO:0000313" key="2">
    <source>
        <dbReference type="EMBL" id="QMW91595.1"/>
    </source>
</evidence>
<gene>
    <name evidence="2" type="ORF">FF104_11640</name>
</gene>
<evidence type="ECO:0000313" key="3">
    <source>
        <dbReference type="Proteomes" id="UP000515243"/>
    </source>
</evidence>
<reference evidence="2 3" key="1">
    <citation type="submission" date="2019-05" db="EMBL/GenBank/DDBJ databases">
        <authorList>
            <person name="Schori C."/>
            <person name="Ahrens C."/>
        </authorList>
    </citation>
    <scope>NUCLEOTIDE SEQUENCE [LARGE SCALE GENOMIC DNA]</scope>
    <source>
        <strain evidence="2 3">DSM 10702</strain>
    </source>
</reference>
<dbReference type="InterPro" id="IPR025369">
    <property type="entry name" value="DUF4274"/>
</dbReference>
<accession>A0AAP9UEY3</accession>
<feature type="domain" description="DUF4274" evidence="1">
    <location>
        <begin position="21"/>
        <end position="89"/>
    </location>
</feature>
<dbReference type="Proteomes" id="UP000515243">
    <property type="component" value="Chromosome 1"/>
</dbReference>
<dbReference type="EMBL" id="CP040626">
    <property type="protein sequence ID" value="QMW91595.1"/>
    <property type="molecule type" value="Genomic_DNA"/>
</dbReference>
<dbReference type="RefSeq" id="WP_080646790.1">
    <property type="nucleotide sequence ID" value="NZ_CP040626.1"/>
</dbReference>
<protein>
    <submittedName>
        <fullName evidence="2">DUF4274 domain-containing protein</fullName>
    </submittedName>
</protein>
<dbReference type="Pfam" id="PF14096">
    <property type="entry name" value="DUF4274"/>
    <property type="match status" value="1"/>
</dbReference>
<dbReference type="AlphaFoldDB" id="A0AAP9UEY3"/>
<name>A0AAP9UEY3_CLOBU</name>
<sequence length="141" mass="16230">MSDFLYDDISKLEEKIDKINDSIALHIIACKYNWDDGFKFPKLIIENKNCDLDTALMIFYDADDYTFLNGNNEEEPANLNVWFNLYRKIFDSEFVGKSIQYIPEVTKVKIYKLKKGNPSVPEVLLNGTLGIKVNKVGFGCN</sequence>